<name>A0A5J5GBR7_9RHOB</name>
<dbReference type="SUPFAM" id="SSF52096">
    <property type="entry name" value="ClpP/crotonase"/>
    <property type="match status" value="1"/>
</dbReference>
<feature type="compositionally biased region" description="Basic and acidic residues" evidence="1">
    <location>
        <begin position="64"/>
        <end position="81"/>
    </location>
</feature>
<keyword evidence="2" id="KW-1133">Transmembrane helix</keyword>
<evidence type="ECO:0000313" key="3">
    <source>
        <dbReference type="EMBL" id="KAA9005599.1"/>
    </source>
</evidence>
<evidence type="ECO:0008006" key="5">
    <source>
        <dbReference type="Google" id="ProtNLM"/>
    </source>
</evidence>
<protein>
    <recommendedName>
        <fullName evidence="5">Clp protease</fullName>
    </recommendedName>
</protein>
<proteinExistence type="predicted"/>
<evidence type="ECO:0000256" key="1">
    <source>
        <dbReference type="SAM" id="MobiDB-lite"/>
    </source>
</evidence>
<dbReference type="Gene3D" id="3.90.226.10">
    <property type="entry name" value="2-enoyl-CoA Hydratase, Chain A, domain 1"/>
    <property type="match status" value="1"/>
</dbReference>
<keyword evidence="2" id="KW-0472">Membrane</keyword>
<evidence type="ECO:0000313" key="4">
    <source>
        <dbReference type="Proteomes" id="UP000326554"/>
    </source>
</evidence>
<organism evidence="3 4">
    <name type="scientific">Histidinibacterium aquaticum</name>
    <dbReference type="NCBI Taxonomy" id="2613962"/>
    <lineage>
        <taxon>Bacteria</taxon>
        <taxon>Pseudomonadati</taxon>
        <taxon>Pseudomonadota</taxon>
        <taxon>Alphaproteobacteria</taxon>
        <taxon>Rhodobacterales</taxon>
        <taxon>Paracoccaceae</taxon>
        <taxon>Histidinibacterium</taxon>
    </lineage>
</organism>
<comment type="caution">
    <text evidence="3">The sequence shown here is derived from an EMBL/GenBank/DDBJ whole genome shotgun (WGS) entry which is preliminary data.</text>
</comment>
<dbReference type="EMBL" id="VYQE01000006">
    <property type="protein sequence ID" value="KAA9005599.1"/>
    <property type="molecule type" value="Genomic_DNA"/>
</dbReference>
<feature type="transmembrane region" description="Helical" evidence="2">
    <location>
        <begin position="20"/>
        <end position="41"/>
    </location>
</feature>
<sequence>MTDTTETPEEERSPRDTRRMLKAILLIQVGLAGVLIASDMLRVLPGILDRTEAPALTEPLRPGDQTRRYRPEELSPREGRPGTRPVPIQQDMPSRLMFETATWEGRPTLILTGMIAAEDSDRLTEHLETLETPPELVFLNSSGGSVRDALGIGRTLRDLGAETRMTEADICLSACPYVLASGTVRQVEEGAMVGVHQHFFGQNTALPAFLAVEDIQRGQGLVMAYLDEMGVDPMLMEPALLTPPNEIYLLTAEEMAEFGLTTPVAEEASAN</sequence>
<dbReference type="RefSeq" id="WP_150446505.1">
    <property type="nucleotide sequence ID" value="NZ_VYQE01000006.1"/>
</dbReference>
<gene>
    <name evidence="3" type="ORF">F3S47_16985</name>
</gene>
<dbReference type="AlphaFoldDB" id="A0A5J5GBR7"/>
<accession>A0A5J5GBR7</accession>
<dbReference type="InterPro" id="IPR029045">
    <property type="entry name" value="ClpP/crotonase-like_dom_sf"/>
</dbReference>
<reference evidence="3 4" key="1">
    <citation type="submission" date="2019-09" db="EMBL/GenBank/DDBJ databases">
        <authorList>
            <person name="Park J.-S."/>
            <person name="Choi H.-J."/>
        </authorList>
    </citation>
    <scope>NUCLEOTIDE SEQUENCE [LARGE SCALE GENOMIC DNA]</scope>
    <source>
        <strain evidence="3 4">176SS1-4</strain>
    </source>
</reference>
<dbReference type="Proteomes" id="UP000326554">
    <property type="component" value="Unassembled WGS sequence"/>
</dbReference>
<keyword evidence="2" id="KW-0812">Transmembrane</keyword>
<evidence type="ECO:0000256" key="2">
    <source>
        <dbReference type="SAM" id="Phobius"/>
    </source>
</evidence>
<keyword evidence="4" id="KW-1185">Reference proteome</keyword>
<feature type="region of interest" description="Disordered" evidence="1">
    <location>
        <begin position="55"/>
        <end position="89"/>
    </location>
</feature>